<evidence type="ECO:0000256" key="2">
    <source>
        <dbReference type="ARBA" id="ARBA00022475"/>
    </source>
</evidence>
<keyword evidence="8" id="KW-0391">Immunity</keyword>
<keyword evidence="5" id="KW-1015">Disulfide bond</keyword>
<reference evidence="11" key="1">
    <citation type="submission" date="2025-08" db="UniProtKB">
        <authorList>
            <consortium name="Ensembl"/>
        </authorList>
    </citation>
    <scope>IDENTIFICATION</scope>
</reference>
<dbReference type="GeneTree" id="ENSGT00940000153130"/>
<evidence type="ECO:0000256" key="4">
    <source>
        <dbReference type="ARBA" id="ARBA00023136"/>
    </source>
</evidence>
<evidence type="ECO:0000256" key="9">
    <source>
        <dbReference type="SAM" id="SignalP"/>
    </source>
</evidence>
<dbReference type="PANTHER" id="PTHR19339">
    <property type="entry name" value="T CELL RECEPTOR ALPHA VARIABLE 39"/>
    <property type="match status" value="1"/>
</dbReference>
<evidence type="ECO:0000256" key="8">
    <source>
        <dbReference type="ARBA" id="ARBA00043266"/>
    </source>
</evidence>
<dbReference type="SMART" id="SM00406">
    <property type="entry name" value="IGv"/>
    <property type="match status" value="1"/>
</dbReference>
<keyword evidence="12" id="KW-1185">Reference proteome</keyword>
<name>A0A8C7C518_NEOVI</name>
<feature type="signal peptide" evidence="9">
    <location>
        <begin position="1"/>
        <end position="16"/>
    </location>
</feature>
<proteinExistence type="predicted"/>
<dbReference type="SUPFAM" id="SSF48726">
    <property type="entry name" value="Immunoglobulin"/>
    <property type="match status" value="1"/>
</dbReference>
<sequence length="137" mass="14703">DLSLSVLLFFPVTYLAWMTVEQGPSALILQEGASSTLKCNFSQTAGSMQWFRQHSGGGTQLLIYIRSSMATKEDQRLIVLLNEMAKHLSLYIRDTQPEGSAVYFCAASTHCFPGGGGVGSLLSGEPDAGLNPRTLGS</sequence>
<comment type="subunit">
    <text evidence="7">Alpha-beta TR is a heterodimer composed of an alpha and beta chain; disulfide-linked. The alpha-beta TR is associated with the transmembrane signaling CD3 coreceptor proteins to form the TR-CD3 (TcR or TCR). The assembly of alpha-beta TR heterodimers with CD3 occurs in the endoplasmic reticulum where a single alpha-beta TR heterodimer associates with one CD3D-CD3E heterodimer, one CD3G-CD3E heterodimer and one CD247 homodimer forming a stable octameric structure. CD3D-CD3E and CD3G-CD3E heterodimers preferentially associate with TR alpha and TR beta chains, respectively. The association of the CD247 homodimer is the last step of TcR assembly in the endoplasmic reticulum and is required for transport to the cell surface.</text>
</comment>
<keyword evidence="4" id="KW-0472">Membrane</keyword>
<dbReference type="InterPro" id="IPR013106">
    <property type="entry name" value="Ig_V-set"/>
</dbReference>
<evidence type="ECO:0000256" key="7">
    <source>
        <dbReference type="ARBA" id="ARBA00038651"/>
    </source>
</evidence>
<dbReference type="Gene3D" id="2.60.40.10">
    <property type="entry name" value="Immunoglobulins"/>
    <property type="match status" value="1"/>
</dbReference>
<dbReference type="GO" id="GO:0042101">
    <property type="term" value="C:T cell receptor complex"/>
    <property type="evidence" value="ECO:0007669"/>
    <property type="project" value="UniProtKB-KW"/>
</dbReference>
<dbReference type="Proteomes" id="UP000694425">
    <property type="component" value="Unplaced"/>
</dbReference>
<keyword evidence="8" id="KW-1279">T cell receptor</keyword>
<keyword evidence="2" id="KW-1003">Cell membrane</keyword>
<dbReference type="AlphaFoldDB" id="A0A8C7C518"/>
<keyword evidence="8" id="KW-1064">Adaptive immunity</keyword>
<feature type="chain" id="PRO_5034297948" description="Ig-like domain-containing protein" evidence="9">
    <location>
        <begin position="17"/>
        <end position="137"/>
    </location>
</feature>
<evidence type="ECO:0000313" key="11">
    <source>
        <dbReference type="Ensembl" id="ENSNVIP00000030134.1"/>
    </source>
</evidence>
<accession>A0A8C7C518</accession>
<dbReference type="PANTHER" id="PTHR19339:SF5">
    <property type="entry name" value="IG-LIKE DOMAIN-CONTAINING PROTEIN"/>
    <property type="match status" value="1"/>
</dbReference>
<evidence type="ECO:0000256" key="5">
    <source>
        <dbReference type="ARBA" id="ARBA00023157"/>
    </source>
</evidence>
<dbReference type="InterPro" id="IPR051896">
    <property type="entry name" value="TCR_alpha_variable"/>
</dbReference>
<keyword evidence="3 9" id="KW-0732">Signal</keyword>
<evidence type="ECO:0000256" key="3">
    <source>
        <dbReference type="ARBA" id="ARBA00022729"/>
    </source>
</evidence>
<dbReference type="Ensembl" id="ENSNVIT00000034916.1">
    <property type="protein sequence ID" value="ENSNVIP00000030134.1"/>
    <property type="gene ID" value="ENSNVIG00000023227.1"/>
</dbReference>
<comment type="subcellular location">
    <subcellularLocation>
        <location evidence="1">Cell membrane</location>
    </subcellularLocation>
</comment>
<evidence type="ECO:0000259" key="10">
    <source>
        <dbReference type="PROSITE" id="PS50835"/>
    </source>
</evidence>
<dbReference type="Pfam" id="PF07686">
    <property type="entry name" value="V-set"/>
    <property type="match status" value="1"/>
</dbReference>
<dbReference type="InterPro" id="IPR013783">
    <property type="entry name" value="Ig-like_fold"/>
</dbReference>
<organism evidence="11 12">
    <name type="scientific">Neovison vison</name>
    <name type="common">American mink</name>
    <name type="synonym">Mustela vison</name>
    <dbReference type="NCBI Taxonomy" id="452646"/>
    <lineage>
        <taxon>Eukaryota</taxon>
        <taxon>Metazoa</taxon>
        <taxon>Chordata</taxon>
        <taxon>Craniata</taxon>
        <taxon>Vertebrata</taxon>
        <taxon>Euteleostomi</taxon>
        <taxon>Mammalia</taxon>
        <taxon>Eutheria</taxon>
        <taxon>Laurasiatheria</taxon>
        <taxon>Carnivora</taxon>
        <taxon>Caniformia</taxon>
        <taxon>Musteloidea</taxon>
        <taxon>Mustelidae</taxon>
        <taxon>Mustelinae</taxon>
        <taxon>Neogale</taxon>
    </lineage>
</organism>
<evidence type="ECO:0000256" key="6">
    <source>
        <dbReference type="ARBA" id="ARBA00023180"/>
    </source>
</evidence>
<feature type="domain" description="Ig-like" evidence="10">
    <location>
        <begin position="11"/>
        <end position="108"/>
    </location>
</feature>
<dbReference type="InterPro" id="IPR036179">
    <property type="entry name" value="Ig-like_dom_sf"/>
</dbReference>
<reference evidence="11" key="2">
    <citation type="submission" date="2025-09" db="UniProtKB">
        <authorList>
            <consortium name="Ensembl"/>
        </authorList>
    </citation>
    <scope>IDENTIFICATION</scope>
</reference>
<evidence type="ECO:0000313" key="12">
    <source>
        <dbReference type="Proteomes" id="UP000694425"/>
    </source>
</evidence>
<dbReference type="InterPro" id="IPR007110">
    <property type="entry name" value="Ig-like_dom"/>
</dbReference>
<protein>
    <recommendedName>
        <fullName evidence="10">Ig-like domain-containing protein</fullName>
    </recommendedName>
</protein>
<keyword evidence="6" id="KW-0325">Glycoprotein</keyword>
<evidence type="ECO:0000256" key="1">
    <source>
        <dbReference type="ARBA" id="ARBA00004236"/>
    </source>
</evidence>
<dbReference type="PROSITE" id="PS50835">
    <property type="entry name" value="IG_LIKE"/>
    <property type="match status" value="1"/>
</dbReference>